<keyword evidence="2" id="KW-1133">Transmembrane helix</keyword>
<feature type="transmembrane region" description="Helical" evidence="2">
    <location>
        <begin position="112"/>
        <end position="129"/>
    </location>
</feature>
<gene>
    <name evidence="4" type="ORF">C7Y72_06055</name>
</gene>
<dbReference type="Pfam" id="PF13548">
    <property type="entry name" value="DUF4126"/>
    <property type="match status" value="1"/>
</dbReference>
<protein>
    <recommendedName>
        <fullName evidence="3">DUF4126 domain-containing protein</fullName>
    </recommendedName>
</protein>
<feature type="region of interest" description="Disordered" evidence="1">
    <location>
        <begin position="1"/>
        <end position="21"/>
    </location>
</feature>
<reference evidence="4 5" key="1">
    <citation type="submission" date="2018-03" db="EMBL/GenBank/DDBJ databases">
        <title>Aquarubrobacter algicola gen. nov., sp. nov., a novel actinobacterium isolated from shallow eutrophic lake during the end of cyanobacterial harmful algal blooms.</title>
        <authorList>
            <person name="Chun S.J."/>
        </authorList>
    </citation>
    <scope>NUCLEOTIDE SEQUENCE [LARGE SCALE GENOMIC DNA]</scope>
    <source>
        <strain evidence="4 5">Seoho-28</strain>
    </source>
</reference>
<accession>A0A2T4UJ59</accession>
<dbReference type="EMBL" id="PYYB01000001">
    <property type="protein sequence ID" value="PTL59245.1"/>
    <property type="molecule type" value="Genomic_DNA"/>
</dbReference>
<proteinExistence type="predicted"/>
<evidence type="ECO:0000259" key="3">
    <source>
        <dbReference type="Pfam" id="PF13548"/>
    </source>
</evidence>
<evidence type="ECO:0000256" key="1">
    <source>
        <dbReference type="SAM" id="MobiDB-lite"/>
    </source>
</evidence>
<dbReference type="AlphaFoldDB" id="A0A2T4UJ59"/>
<feature type="transmembrane region" description="Helical" evidence="2">
    <location>
        <begin position="179"/>
        <end position="207"/>
    </location>
</feature>
<evidence type="ECO:0000256" key="2">
    <source>
        <dbReference type="SAM" id="Phobius"/>
    </source>
</evidence>
<dbReference type="InterPro" id="IPR025196">
    <property type="entry name" value="DUF4126"/>
</dbReference>
<evidence type="ECO:0000313" key="4">
    <source>
        <dbReference type="EMBL" id="PTL59245.1"/>
    </source>
</evidence>
<feature type="compositionally biased region" description="Low complexity" evidence="1">
    <location>
        <begin position="8"/>
        <end position="19"/>
    </location>
</feature>
<organism evidence="4 5">
    <name type="scientific">Paraconexibacter algicola</name>
    <dbReference type="NCBI Taxonomy" id="2133960"/>
    <lineage>
        <taxon>Bacteria</taxon>
        <taxon>Bacillati</taxon>
        <taxon>Actinomycetota</taxon>
        <taxon>Thermoleophilia</taxon>
        <taxon>Solirubrobacterales</taxon>
        <taxon>Paraconexibacteraceae</taxon>
        <taxon>Paraconexibacter</taxon>
    </lineage>
</organism>
<name>A0A2T4UJ59_9ACTN</name>
<comment type="caution">
    <text evidence="4">The sequence shown here is derived from an EMBL/GenBank/DDBJ whole genome shotgun (WGS) entry which is preliminary data.</text>
</comment>
<evidence type="ECO:0000313" key="5">
    <source>
        <dbReference type="Proteomes" id="UP000240739"/>
    </source>
</evidence>
<keyword evidence="5" id="KW-1185">Reference proteome</keyword>
<keyword evidence="2" id="KW-0472">Membrane</keyword>
<sequence length="224" mass="22944">MRWGMSFGSPRPGRGPSSSMVMRPPTVAIPLMRALLDSLQGAGLAGAAGLRPFLPALVAGLCASADLGLDFDDTDFAFLEAPWFLALLAVLAIAALVVQLRGMVPGVRVQSALSGVGVGLGALLFAGSLDDRFATWWPGIVGGIVAALIAGAAARALLARTSARLDAQTATTLPLYAEGAAIVLAGGAILLPPLGLVGVLGLGYLYLQGRRREGEKYAGLRILK</sequence>
<dbReference type="Proteomes" id="UP000240739">
    <property type="component" value="Unassembled WGS sequence"/>
</dbReference>
<keyword evidence="2" id="KW-0812">Transmembrane</keyword>
<feature type="domain" description="DUF4126" evidence="3">
    <location>
        <begin position="40"/>
        <end position="204"/>
    </location>
</feature>
<feature type="transmembrane region" description="Helical" evidence="2">
    <location>
        <begin position="135"/>
        <end position="158"/>
    </location>
</feature>
<feature type="transmembrane region" description="Helical" evidence="2">
    <location>
        <begin position="81"/>
        <end position="100"/>
    </location>
</feature>